<evidence type="ECO:0000313" key="2">
    <source>
        <dbReference type="Proteomes" id="UP000800038"/>
    </source>
</evidence>
<keyword evidence="2" id="KW-1185">Reference proteome</keyword>
<dbReference type="EMBL" id="ML976149">
    <property type="protein sequence ID" value="KAF1937195.1"/>
    <property type="molecule type" value="Genomic_DNA"/>
</dbReference>
<sequence>MCQAGDFPYRRFRDLPTNFENCEGIGVVIRSANCIIEGLMLARPLRLRFATTTTSPSIATCPMFAHRNMAQIWFSIIRRVPTHRSKSCDSRQTYSPMVLERLIVIDLLLQGIVLLRMQTGHTQSAWVDMRDATRPIIVNLQIYKIDVWSCRFPRISRYQHLYTRDCLT</sequence>
<accession>A0A6A5S9B3</accession>
<evidence type="ECO:0000313" key="1">
    <source>
        <dbReference type="EMBL" id="KAF1937195.1"/>
    </source>
</evidence>
<dbReference type="Proteomes" id="UP000800038">
    <property type="component" value="Unassembled WGS sequence"/>
</dbReference>
<name>A0A6A5S9B3_9PLEO</name>
<gene>
    <name evidence="1" type="ORF">EJ02DRAFT_62779</name>
</gene>
<protein>
    <submittedName>
        <fullName evidence="1">Uncharacterized protein</fullName>
    </submittedName>
</protein>
<reference evidence="1" key="1">
    <citation type="journal article" date="2020" name="Stud. Mycol.">
        <title>101 Dothideomycetes genomes: a test case for predicting lifestyles and emergence of pathogens.</title>
        <authorList>
            <person name="Haridas S."/>
            <person name="Albert R."/>
            <person name="Binder M."/>
            <person name="Bloem J."/>
            <person name="Labutti K."/>
            <person name="Salamov A."/>
            <person name="Andreopoulos B."/>
            <person name="Baker S."/>
            <person name="Barry K."/>
            <person name="Bills G."/>
            <person name="Bluhm B."/>
            <person name="Cannon C."/>
            <person name="Castanera R."/>
            <person name="Culley D."/>
            <person name="Daum C."/>
            <person name="Ezra D."/>
            <person name="Gonzalez J."/>
            <person name="Henrissat B."/>
            <person name="Kuo A."/>
            <person name="Liang C."/>
            <person name="Lipzen A."/>
            <person name="Lutzoni F."/>
            <person name="Magnuson J."/>
            <person name="Mondo S."/>
            <person name="Nolan M."/>
            <person name="Ohm R."/>
            <person name="Pangilinan J."/>
            <person name="Park H.-J."/>
            <person name="Ramirez L."/>
            <person name="Alfaro M."/>
            <person name="Sun H."/>
            <person name="Tritt A."/>
            <person name="Yoshinaga Y."/>
            <person name="Zwiers L.-H."/>
            <person name="Turgeon B."/>
            <person name="Goodwin S."/>
            <person name="Spatafora J."/>
            <person name="Crous P."/>
            <person name="Grigoriev I."/>
        </authorList>
    </citation>
    <scope>NUCLEOTIDE SEQUENCE</scope>
    <source>
        <strain evidence="1">CBS 161.51</strain>
    </source>
</reference>
<dbReference type="AlphaFoldDB" id="A0A6A5S9B3"/>
<proteinExistence type="predicted"/>
<organism evidence="1 2">
    <name type="scientific">Clathrospora elynae</name>
    <dbReference type="NCBI Taxonomy" id="706981"/>
    <lineage>
        <taxon>Eukaryota</taxon>
        <taxon>Fungi</taxon>
        <taxon>Dikarya</taxon>
        <taxon>Ascomycota</taxon>
        <taxon>Pezizomycotina</taxon>
        <taxon>Dothideomycetes</taxon>
        <taxon>Pleosporomycetidae</taxon>
        <taxon>Pleosporales</taxon>
        <taxon>Diademaceae</taxon>
        <taxon>Clathrospora</taxon>
    </lineage>
</organism>